<dbReference type="AlphaFoldDB" id="Q849P7"/>
<organism evidence="7">
    <name type="scientific">Salmonella dublin</name>
    <dbReference type="NCBI Taxonomy" id="98360"/>
    <lineage>
        <taxon>Bacteria</taxon>
        <taxon>Pseudomonadati</taxon>
        <taxon>Pseudomonadota</taxon>
        <taxon>Gammaproteobacteria</taxon>
        <taxon>Enterobacterales</taxon>
        <taxon>Enterobacteriaceae</taxon>
        <taxon>Salmonella</taxon>
    </lineage>
</organism>
<comment type="similarity">
    <text evidence="2">Belongs to the fimbrial protein family.</text>
</comment>
<dbReference type="InterPro" id="IPR036937">
    <property type="entry name" value="Adhesion_dom_fimbrial_sf"/>
</dbReference>
<keyword evidence="4" id="KW-0281">Fimbrium</keyword>
<feature type="domain" description="Fimbrial-type adhesion" evidence="6">
    <location>
        <begin position="36"/>
        <end position="212"/>
    </location>
</feature>
<comment type="subcellular location">
    <subcellularLocation>
        <location evidence="1">Fimbrium</location>
    </subcellularLocation>
</comment>
<evidence type="ECO:0000256" key="1">
    <source>
        <dbReference type="ARBA" id="ARBA00004561"/>
    </source>
</evidence>
<accession>Q849P7</accession>
<feature type="chain" id="PRO_5004297951" evidence="5">
    <location>
        <begin position="26"/>
        <end position="213"/>
    </location>
</feature>
<dbReference type="EMBL" id="AY144490">
    <property type="protein sequence ID" value="AAO49833.1"/>
    <property type="molecule type" value="Genomic_DNA"/>
</dbReference>
<dbReference type="SUPFAM" id="SSF49401">
    <property type="entry name" value="Bacterial adhesins"/>
    <property type="match status" value="1"/>
</dbReference>
<evidence type="ECO:0000256" key="5">
    <source>
        <dbReference type="SAM" id="SignalP"/>
    </source>
</evidence>
<evidence type="ECO:0000313" key="7">
    <source>
        <dbReference type="EMBL" id="AAO49833.1"/>
    </source>
</evidence>
<feature type="signal peptide" evidence="5">
    <location>
        <begin position="1"/>
        <end position="25"/>
    </location>
</feature>
<gene>
    <name evidence="7" type="primary">ecpD2</name>
</gene>
<evidence type="ECO:0000259" key="6">
    <source>
        <dbReference type="Pfam" id="PF00419"/>
    </source>
</evidence>
<dbReference type="InterPro" id="IPR050263">
    <property type="entry name" value="Bact_Fimbrial_Adh_Pro"/>
</dbReference>
<dbReference type="InterPro" id="IPR000259">
    <property type="entry name" value="Adhesion_dom_fimbrial"/>
</dbReference>
<name>Q849P7_SALDU</name>
<reference evidence="7" key="1">
    <citation type="journal article" date="2003" name="J. Bacteriol.">
        <title>Variation between pathogenic serovars within Salmonella pathogenicity islands.</title>
        <authorList>
            <person name="Amavisit P."/>
            <person name="Lightfoot D."/>
            <person name="Browning G.F."/>
            <person name="Markham P.F."/>
        </authorList>
    </citation>
    <scope>NUCLEOTIDE SEQUENCE</scope>
</reference>
<dbReference type="PANTHER" id="PTHR33420:SF3">
    <property type="entry name" value="FIMBRIAL SUBUNIT ELFA"/>
    <property type="match status" value="1"/>
</dbReference>
<evidence type="ECO:0000256" key="2">
    <source>
        <dbReference type="ARBA" id="ARBA00006671"/>
    </source>
</evidence>
<evidence type="ECO:0000256" key="4">
    <source>
        <dbReference type="ARBA" id="ARBA00023263"/>
    </source>
</evidence>
<dbReference type="GO" id="GO:0009289">
    <property type="term" value="C:pilus"/>
    <property type="evidence" value="ECO:0007669"/>
    <property type="project" value="UniProtKB-SubCell"/>
</dbReference>
<proteinExistence type="inferred from homology"/>
<evidence type="ECO:0000256" key="3">
    <source>
        <dbReference type="ARBA" id="ARBA00022729"/>
    </source>
</evidence>
<dbReference type="GO" id="GO:0043709">
    <property type="term" value="P:cell adhesion involved in single-species biofilm formation"/>
    <property type="evidence" value="ECO:0007669"/>
    <property type="project" value="TreeGrafter"/>
</dbReference>
<dbReference type="PANTHER" id="PTHR33420">
    <property type="entry name" value="FIMBRIAL SUBUNIT ELFA-RELATED"/>
    <property type="match status" value="1"/>
</dbReference>
<dbReference type="InterPro" id="IPR008966">
    <property type="entry name" value="Adhesion_dom_sf"/>
</dbReference>
<keyword evidence="3 5" id="KW-0732">Signal</keyword>
<sequence length="213" mass="21728">MYVIMKKTLSLAVMVMAMGAGSAMAADVPVAAGQITFNGQVDPATCIAKVVDGGKTSIGSDGTVTLKTVTLADMKAAATVAQNTTGLNPKDFSITVDCTGADADLKNVALYMSSADFANSDGTLANNTNITLGSGIKMANGVSIAVHEVEAAGGLTLVNMVNHSDKHELALDDTTRPGTYYLRASSVMAPGVTSYAVTSGAVTTNSIYSIVYN</sequence>
<protein>
    <submittedName>
        <fullName evidence="7">Pilin chaperone ecpD2</fullName>
    </submittedName>
</protein>
<dbReference type="Pfam" id="PF00419">
    <property type="entry name" value="Fimbrial"/>
    <property type="match status" value="1"/>
</dbReference>
<dbReference type="Gene3D" id="2.60.40.1090">
    <property type="entry name" value="Fimbrial-type adhesion domain"/>
    <property type="match status" value="1"/>
</dbReference>